<keyword evidence="3" id="KW-0378">Hydrolase</keyword>
<keyword evidence="1" id="KW-0472">Membrane</keyword>
<dbReference type="InterPro" id="IPR001466">
    <property type="entry name" value="Beta-lactam-related"/>
</dbReference>
<evidence type="ECO:0000256" key="1">
    <source>
        <dbReference type="SAM" id="Phobius"/>
    </source>
</evidence>
<dbReference type="PANTHER" id="PTHR46825">
    <property type="entry name" value="D-ALANYL-D-ALANINE-CARBOXYPEPTIDASE/ENDOPEPTIDASE AMPH"/>
    <property type="match status" value="1"/>
</dbReference>
<feature type="transmembrane region" description="Helical" evidence="1">
    <location>
        <begin position="525"/>
        <end position="547"/>
    </location>
</feature>
<comment type="caution">
    <text evidence="3">The sequence shown here is derived from an EMBL/GenBank/DDBJ whole genome shotgun (WGS) entry which is preliminary data.</text>
</comment>
<protein>
    <submittedName>
        <fullName evidence="3">Serine hydrolase</fullName>
    </submittedName>
</protein>
<dbReference type="InterPro" id="IPR050491">
    <property type="entry name" value="AmpC-like"/>
</dbReference>
<feature type="transmembrane region" description="Helical" evidence="1">
    <location>
        <begin position="568"/>
        <end position="592"/>
    </location>
</feature>
<proteinExistence type="predicted"/>
<keyword evidence="1" id="KW-0812">Transmembrane</keyword>
<evidence type="ECO:0000313" key="3">
    <source>
        <dbReference type="EMBL" id="MYR33227.1"/>
    </source>
</evidence>
<organism evidence="3 4">
    <name type="scientific">Nocardiopsis alba</name>
    <dbReference type="NCBI Taxonomy" id="53437"/>
    <lineage>
        <taxon>Bacteria</taxon>
        <taxon>Bacillati</taxon>
        <taxon>Actinomycetota</taxon>
        <taxon>Actinomycetes</taxon>
        <taxon>Streptosporangiales</taxon>
        <taxon>Nocardiopsidaceae</taxon>
        <taxon>Nocardiopsis</taxon>
    </lineage>
</organism>
<feature type="transmembrane region" description="Helical" evidence="1">
    <location>
        <begin position="636"/>
        <end position="659"/>
    </location>
</feature>
<evidence type="ECO:0000313" key="4">
    <source>
        <dbReference type="Proteomes" id="UP000467124"/>
    </source>
</evidence>
<reference evidence="3 4" key="1">
    <citation type="journal article" date="2019" name="Nat. Commun.">
        <title>The antimicrobial potential of Streptomyces from insect microbiomes.</title>
        <authorList>
            <person name="Chevrette M.G."/>
            <person name="Carlson C.M."/>
            <person name="Ortega H.E."/>
            <person name="Thomas C."/>
            <person name="Ananiev G.E."/>
            <person name="Barns K.J."/>
            <person name="Book A.J."/>
            <person name="Cagnazzo J."/>
            <person name="Carlos C."/>
            <person name="Flanigan W."/>
            <person name="Grubbs K.J."/>
            <person name="Horn H.A."/>
            <person name="Hoffmann F.M."/>
            <person name="Klassen J.L."/>
            <person name="Knack J.J."/>
            <person name="Lewin G.R."/>
            <person name="McDonald B.R."/>
            <person name="Muller L."/>
            <person name="Melo W.G.P."/>
            <person name="Pinto-Tomas A.A."/>
            <person name="Schmitz A."/>
            <person name="Wendt-Pienkowski E."/>
            <person name="Wildman S."/>
            <person name="Zhao M."/>
            <person name="Zhang F."/>
            <person name="Bugni T.S."/>
            <person name="Andes D.R."/>
            <person name="Pupo M.T."/>
            <person name="Currie C.R."/>
        </authorList>
    </citation>
    <scope>NUCLEOTIDE SEQUENCE [LARGE SCALE GENOMIC DNA]</scope>
    <source>
        <strain evidence="3 4">SID5840</strain>
    </source>
</reference>
<dbReference type="EMBL" id="WWHY01000001">
    <property type="protein sequence ID" value="MYR33227.1"/>
    <property type="molecule type" value="Genomic_DNA"/>
</dbReference>
<dbReference type="InterPro" id="IPR012338">
    <property type="entry name" value="Beta-lactam/transpept-like"/>
</dbReference>
<feature type="transmembrane region" description="Helical" evidence="1">
    <location>
        <begin position="604"/>
        <end position="624"/>
    </location>
</feature>
<dbReference type="Pfam" id="PF00144">
    <property type="entry name" value="Beta-lactamase"/>
    <property type="match status" value="1"/>
</dbReference>
<dbReference type="AlphaFoldDB" id="A0A7K2ITN8"/>
<dbReference type="GO" id="GO:0016787">
    <property type="term" value="F:hydrolase activity"/>
    <property type="evidence" value="ECO:0007669"/>
    <property type="project" value="UniProtKB-KW"/>
</dbReference>
<dbReference type="Gene3D" id="3.40.710.10">
    <property type="entry name" value="DD-peptidase/beta-lactamase superfamily"/>
    <property type="match status" value="1"/>
</dbReference>
<sequence length="665" mass="71235">MFATSPPPDGRASRRLPHRLMALVAAGITAIVMTGCAGASETGPAPAPRVAYPESADATLTKEDVDAWLDGLLPAQLNETRIAGASVSVVADGELLTARGYGYSDLEAGTPVDPEETLFRIASISKVFTATAVMRLVEEGELDLDTDVDEYLDFEVERSFDQDLTLRHLLSHTGGFEERIANAMLSEGEEVDLREVVMNDPPEQVYEPGTTPAYSNYGIALAGYIVENVAGVPFEEYVEENVLVPAGMDSSTARQPLPEDLAPRLSQAYDTADGPPVERFETVSDAPAGSLTSSATDMAEFMRVYMEDAEGADLLEPETIALMGEPALDEESLGGVAGGGQMGLGFFLEERNGNRIISHGGDTDVFHSEMQIYPEQNAGIFITLNSSGNTGLASHSLRLAVAEGFADRYFPGEQADGGQVESTAVEHAAMLEGNYRPSRSIHSNFVSLLYALDEARIVATEDGTIVLTSPETGRPTEYMEVEPWVWREVDGHRTLAADVVDGEVRAIGTTAFTFLPADEDTPGTVVLSVLAGSVLILLITVLSWPIGTLVRLRLSRPKRDKTGRWARVLTRVAVVLSLLALAGWGVTLSMALSFQPISFGTLRIFQVVQGLGLLGVLSAAMVVFDDIRRKQGLERCVGSVLVLAALMGLGWIATMHGMVTGSVTF</sequence>
<gene>
    <name evidence="3" type="ORF">GTW20_13365</name>
</gene>
<dbReference type="SUPFAM" id="SSF56601">
    <property type="entry name" value="beta-lactamase/transpeptidase-like"/>
    <property type="match status" value="1"/>
</dbReference>
<feature type="domain" description="Beta-lactamase-related" evidence="2">
    <location>
        <begin position="72"/>
        <end position="391"/>
    </location>
</feature>
<dbReference type="Proteomes" id="UP000467124">
    <property type="component" value="Unassembled WGS sequence"/>
</dbReference>
<evidence type="ECO:0000259" key="2">
    <source>
        <dbReference type="Pfam" id="PF00144"/>
    </source>
</evidence>
<keyword evidence="1" id="KW-1133">Transmembrane helix</keyword>
<accession>A0A7K2ITN8</accession>
<name>A0A7K2ITN8_9ACTN</name>
<dbReference type="PANTHER" id="PTHR46825:SF9">
    <property type="entry name" value="BETA-LACTAMASE-RELATED DOMAIN-CONTAINING PROTEIN"/>
    <property type="match status" value="1"/>
</dbReference>